<reference evidence="3" key="3">
    <citation type="submission" date="2020-06" db="EMBL/GenBank/DDBJ databases">
        <title>Helianthus annuus Genome sequencing and assembly Release 2.</title>
        <authorList>
            <person name="Gouzy J."/>
            <person name="Langlade N."/>
            <person name="Munos S."/>
        </authorList>
    </citation>
    <scope>NUCLEOTIDE SEQUENCE</scope>
    <source>
        <tissue evidence="3">Leaves</tissue>
    </source>
</reference>
<proteinExistence type="predicted"/>
<dbReference type="AlphaFoldDB" id="A0A251SVT6"/>
<dbReference type="SUPFAM" id="SSF52047">
    <property type="entry name" value="RNI-like"/>
    <property type="match status" value="1"/>
</dbReference>
<dbReference type="EMBL" id="MNCJ02000322">
    <property type="protein sequence ID" value="KAF5798542.1"/>
    <property type="molecule type" value="Genomic_DNA"/>
</dbReference>
<accession>A0A251SVT6</accession>
<organism evidence="4 5">
    <name type="scientific">Helianthus annuus</name>
    <name type="common">Common sunflower</name>
    <dbReference type="NCBI Taxonomy" id="4232"/>
    <lineage>
        <taxon>Eukaryota</taxon>
        <taxon>Viridiplantae</taxon>
        <taxon>Streptophyta</taxon>
        <taxon>Embryophyta</taxon>
        <taxon>Tracheophyta</taxon>
        <taxon>Spermatophyta</taxon>
        <taxon>Magnoliopsida</taxon>
        <taxon>eudicotyledons</taxon>
        <taxon>Gunneridae</taxon>
        <taxon>Pentapetalae</taxon>
        <taxon>asterids</taxon>
        <taxon>campanulids</taxon>
        <taxon>Asterales</taxon>
        <taxon>Asteraceae</taxon>
        <taxon>Asteroideae</taxon>
        <taxon>Heliantheae alliance</taxon>
        <taxon>Heliantheae</taxon>
        <taxon>Helianthus</taxon>
    </lineage>
</organism>
<evidence type="ECO:0000313" key="5">
    <source>
        <dbReference type="Proteomes" id="UP000215914"/>
    </source>
</evidence>
<dbReference type="InterPro" id="IPR055411">
    <property type="entry name" value="LRR_FXL15/At3g58940/PEG3-like"/>
</dbReference>
<dbReference type="InParanoid" id="A0A251SVT6"/>
<dbReference type="InterPro" id="IPR053772">
    <property type="entry name" value="At1g61320/At1g61330-like"/>
</dbReference>
<dbReference type="Gramene" id="mRNA:HanXRQr2_Chr07g0294151">
    <property type="protein sequence ID" value="CDS:HanXRQr2_Chr07g0294151.1"/>
    <property type="gene ID" value="HanXRQr2_Chr07g0294151"/>
</dbReference>
<dbReference type="SUPFAM" id="SSF81383">
    <property type="entry name" value="F-box domain"/>
    <property type="match status" value="1"/>
</dbReference>
<evidence type="ECO:0000259" key="1">
    <source>
        <dbReference type="Pfam" id="PF00646"/>
    </source>
</evidence>
<dbReference type="InterPro" id="IPR036047">
    <property type="entry name" value="F-box-like_dom_sf"/>
</dbReference>
<dbReference type="Pfam" id="PF00646">
    <property type="entry name" value="F-box"/>
    <property type="match status" value="1"/>
</dbReference>
<dbReference type="OMA" id="QIMLASC"/>
<dbReference type="InterPro" id="IPR001810">
    <property type="entry name" value="F-box_dom"/>
</dbReference>
<evidence type="ECO:0000259" key="2">
    <source>
        <dbReference type="Pfam" id="PF24758"/>
    </source>
</evidence>
<evidence type="ECO:0000313" key="4">
    <source>
        <dbReference type="EMBL" id="OTG02592.1"/>
    </source>
</evidence>
<dbReference type="PANTHER" id="PTHR34145:SF28">
    <property type="entry name" value="F-BOX DOMAIN-CONTAINING PROTEIN"/>
    <property type="match status" value="1"/>
</dbReference>
<reference evidence="4" key="2">
    <citation type="submission" date="2017-02" db="EMBL/GenBank/DDBJ databases">
        <title>Sunflower complete genome.</title>
        <authorList>
            <person name="Langlade N."/>
            <person name="Munos S."/>
        </authorList>
    </citation>
    <scope>NUCLEOTIDE SEQUENCE [LARGE SCALE GENOMIC DNA]</scope>
    <source>
        <tissue evidence="4">Leaves</tissue>
    </source>
</reference>
<dbReference type="InterPro" id="IPR032675">
    <property type="entry name" value="LRR_dom_sf"/>
</dbReference>
<dbReference type="Pfam" id="PF24758">
    <property type="entry name" value="LRR_At5g56370"/>
    <property type="match status" value="1"/>
</dbReference>
<keyword evidence="5" id="KW-1185">Reference proteome</keyword>
<reference evidence="3 5" key="1">
    <citation type="journal article" date="2017" name="Nature">
        <title>The sunflower genome provides insights into oil metabolism, flowering and Asterid evolution.</title>
        <authorList>
            <person name="Badouin H."/>
            <person name="Gouzy J."/>
            <person name="Grassa C.J."/>
            <person name="Murat F."/>
            <person name="Staton S.E."/>
            <person name="Cottret L."/>
            <person name="Lelandais-Briere C."/>
            <person name="Owens G.L."/>
            <person name="Carrere S."/>
            <person name="Mayjonade B."/>
            <person name="Legrand L."/>
            <person name="Gill N."/>
            <person name="Kane N.C."/>
            <person name="Bowers J.E."/>
            <person name="Hubner S."/>
            <person name="Bellec A."/>
            <person name="Berard A."/>
            <person name="Berges H."/>
            <person name="Blanchet N."/>
            <person name="Boniface M.C."/>
            <person name="Brunel D."/>
            <person name="Catrice O."/>
            <person name="Chaidir N."/>
            <person name="Claudel C."/>
            <person name="Donnadieu C."/>
            <person name="Faraut T."/>
            <person name="Fievet G."/>
            <person name="Helmstetter N."/>
            <person name="King M."/>
            <person name="Knapp S.J."/>
            <person name="Lai Z."/>
            <person name="Le Paslier M.C."/>
            <person name="Lippi Y."/>
            <person name="Lorenzon L."/>
            <person name="Mandel J.R."/>
            <person name="Marage G."/>
            <person name="Marchand G."/>
            <person name="Marquand E."/>
            <person name="Bret-Mestries E."/>
            <person name="Morien E."/>
            <person name="Nambeesan S."/>
            <person name="Nguyen T."/>
            <person name="Pegot-Espagnet P."/>
            <person name="Pouilly N."/>
            <person name="Raftis F."/>
            <person name="Sallet E."/>
            <person name="Schiex T."/>
            <person name="Thomas J."/>
            <person name="Vandecasteele C."/>
            <person name="Vares D."/>
            <person name="Vear F."/>
            <person name="Vautrin S."/>
            <person name="Crespi M."/>
            <person name="Mangin B."/>
            <person name="Burke J.M."/>
            <person name="Salse J."/>
            <person name="Munos S."/>
            <person name="Vincourt P."/>
            <person name="Rieseberg L.H."/>
            <person name="Langlade N.B."/>
        </authorList>
    </citation>
    <scope>NUCLEOTIDE SEQUENCE [LARGE SCALE GENOMIC DNA]</scope>
    <source>
        <strain evidence="5">cv. SF193</strain>
        <tissue evidence="3">Leaves</tissue>
    </source>
</reference>
<dbReference type="Proteomes" id="UP000215914">
    <property type="component" value="Chromosome 13"/>
</dbReference>
<sequence>MDRISELPEYIAHHILSFCNTSDAPPAELVRMSVLSKTWFHLTASFPILNFKIDNFVSRDSFFKYVEYTTSRFYHQNLTAYRFRFKATLEAPAELDIVNRCLELLLKKGVTKLVIDITNPSESVMPKYRLPNIVLSVSVLKYLTIRGCDLPSSLLIDALKFKSLIYLELEHVYIDDEVIKYLTASCPLLQVLRVFYCHGFKRFCVYGHQNLQSVTIYSDSLFEKIDIEAPKLYRLVVLDYDRRGPPQIMLASCEKLRTVAYCGYPLANSNGFTNFLSNFPFIKKLVLVTKYKYNHLKLSNNSLRTLVLNLDFDLEEIEFSTPNLDLFIYSCDPWYIRHATSHLPHLKACMRCYPDGSIDTLWFQRLRLFLDKKNGFKALNLYIHTNRVCFLFIYYFVVDNYMKQYQHNDVYDYTHSNGLAEIRCVRKPKGD</sequence>
<gene>
    <name evidence="4" type="ORF">HannXRQ_Chr13g0414831</name>
    <name evidence="3" type="ORF">HanXRQr2_Chr07g0294151</name>
</gene>
<name>A0A251SVT6_HELAN</name>
<protein>
    <submittedName>
        <fullName evidence="3">F-box domain, leucine-rich repeat domain superfamily, F-box-like domain superfamily</fullName>
    </submittedName>
    <submittedName>
        <fullName evidence="4">Putative F-box domain, Leucine-rich repeat domain, L domain-like protein</fullName>
    </submittedName>
</protein>
<dbReference type="EMBL" id="CM007902">
    <property type="protein sequence ID" value="OTG02592.1"/>
    <property type="molecule type" value="Genomic_DNA"/>
</dbReference>
<feature type="domain" description="F-box" evidence="1">
    <location>
        <begin position="4"/>
        <end position="48"/>
    </location>
</feature>
<dbReference type="Gene3D" id="3.80.10.10">
    <property type="entry name" value="Ribonuclease Inhibitor"/>
    <property type="match status" value="1"/>
</dbReference>
<feature type="domain" description="F-box/LRR-repeat protein 15/At3g58940/PEG3-like LRR" evidence="2">
    <location>
        <begin position="99"/>
        <end position="262"/>
    </location>
</feature>
<dbReference type="PANTHER" id="PTHR34145">
    <property type="entry name" value="OS02G0105600 PROTEIN"/>
    <property type="match status" value="1"/>
</dbReference>
<evidence type="ECO:0000313" key="3">
    <source>
        <dbReference type="EMBL" id="KAF5798542.1"/>
    </source>
</evidence>